<dbReference type="CDD" id="cd07067">
    <property type="entry name" value="HP_PGM_like"/>
    <property type="match status" value="1"/>
</dbReference>
<dbReference type="InterPro" id="IPR050275">
    <property type="entry name" value="PGM_Phosphatase"/>
</dbReference>
<dbReference type="PANTHER" id="PTHR48100">
    <property type="entry name" value="BROAD-SPECIFICITY PHOSPHATASE YOR283W-RELATED"/>
    <property type="match status" value="1"/>
</dbReference>
<dbReference type="GO" id="GO:0005737">
    <property type="term" value="C:cytoplasm"/>
    <property type="evidence" value="ECO:0007669"/>
    <property type="project" value="TreeGrafter"/>
</dbReference>
<name>A0A7Y4H6F6_9BRAD</name>
<dbReference type="GO" id="GO:0016791">
    <property type="term" value="F:phosphatase activity"/>
    <property type="evidence" value="ECO:0007669"/>
    <property type="project" value="TreeGrafter"/>
</dbReference>
<dbReference type="AlphaFoldDB" id="A0A7Y4H6F6"/>
<dbReference type="SUPFAM" id="SSF53254">
    <property type="entry name" value="Phosphoglycerate mutase-like"/>
    <property type="match status" value="1"/>
</dbReference>
<dbReference type="Gene3D" id="3.40.50.1240">
    <property type="entry name" value="Phosphoglycerate mutase-like"/>
    <property type="match status" value="1"/>
</dbReference>
<dbReference type="InterPro" id="IPR013078">
    <property type="entry name" value="His_Pase_superF_clade-1"/>
</dbReference>
<dbReference type="Proteomes" id="UP000528734">
    <property type="component" value="Unassembled WGS sequence"/>
</dbReference>
<gene>
    <name evidence="1" type="ORF">HCN50_15260</name>
</gene>
<dbReference type="EMBL" id="JAAVLW010000004">
    <property type="protein sequence ID" value="NOJ47592.1"/>
    <property type="molecule type" value="Genomic_DNA"/>
</dbReference>
<sequence>MVETIHLVRHGHHAMLGHRLCGRMPGVQLDDLGCRQMSRCAEMIPGRPAVIQSSPQRRAQQSASILAWHFGLPVEIAPDVDELDYGEWTSGSFADLADDPRWNRWNTRRSTSRPPGGESMQALQQRMVQHLEQLRRAQADGAIVIVSHAEPIRAALLYYSRTPMDNFPSIEIDPASVSTLAVDKSGIRISRINQQVPA</sequence>
<protein>
    <submittedName>
        <fullName evidence="1">Histidine phosphatase family protein</fullName>
    </submittedName>
</protein>
<dbReference type="RefSeq" id="WP_171710466.1">
    <property type="nucleotide sequence ID" value="NZ_JAAVLW010000004.1"/>
</dbReference>
<dbReference type="Pfam" id="PF00300">
    <property type="entry name" value="His_Phos_1"/>
    <property type="match status" value="1"/>
</dbReference>
<evidence type="ECO:0000313" key="1">
    <source>
        <dbReference type="EMBL" id="NOJ47592.1"/>
    </source>
</evidence>
<organism evidence="1 2">
    <name type="scientific">Bradyrhizobium archetypum</name>
    <dbReference type="NCBI Taxonomy" id="2721160"/>
    <lineage>
        <taxon>Bacteria</taxon>
        <taxon>Pseudomonadati</taxon>
        <taxon>Pseudomonadota</taxon>
        <taxon>Alphaproteobacteria</taxon>
        <taxon>Hyphomicrobiales</taxon>
        <taxon>Nitrobacteraceae</taxon>
        <taxon>Bradyrhizobium</taxon>
    </lineage>
</organism>
<accession>A0A7Y4H6F6</accession>
<reference evidence="1 2" key="1">
    <citation type="submission" date="2020-03" db="EMBL/GenBank/DDBJ databases">
        <title>Bradyrhizobium diversity isolated from nodules of Muelleranthus trifoliolatus.</title>
        <authorList>
            <person name="Klepa M."/>
            <person name="Helene L."/>
            <person name="Hungria M."/>
        </authorList>
    </citation>
    <scope>NUCLEOTIDE SEQUENCE [LARGE SCALE GENOMIC DNA]</scope>
    <source>
        <strain evidence="1 2">WSM 1744</strain>
    </source>
</reference>
<keyword evidence="2" id="KW-1185">Reference proteome</keyword>
<proteinExistence type="predicted"/>
<comment type="caution">
    <text evidence="1">The sequence shown here is derived from an EMBL/GenBank/DDBJ whole genome shotgun (WGS) entry which is preliminary data.</text>
</comment>
<evidence type="ECO:0000313" key="2">
    <source>
        <dbReference type="Proteomes" id="UP000528734"/>
    </source>
</evidence>
<dbReference type="InterPro" id="IPR029033">
    <property type="entry name" value="His_PPase_superfam"/>
</dbReference>
<dbReference type="SMART" id="SM00855">
    <property type="entry name" value="PGAM"/>
    <property type="match status" value="1"/>
</dbReference>
<dbReference type="PANTHER" id="PTHR48100:SF1">
    <property type="entry name" value="HISTIDINE PHOSPHATASE FAMILY PROTEIN-RELATED"/>
    <property type="match status" value="1"/>
</dbReference>